<protein>
    <submittedName>
        <fullName evidence="1">Uncharacterized protein</fullName>
    </submittedName>
</protein>
<dbReference type="SUPFAM" id="SSF53474">
    <property type="entry name" value="alpha/beta-Hydrolases"/>
    <property type="match status" value="1"/>
</dbReference>
<dbReference type="Proteomes" id="UP000823913">
    <property type="component" value="Unassembled WGS sequence"/>
</dbReference>
<accession>A0A9D1J9M2</accession>
<evidence type="ECO:0000313" key="1">
    <source>
        <dbReference type="EMBL" id="HIR67506.1"/>
    </source>
</evidence>
<reference evidence="1" key="1">
    <citation type="submission" date="2020-10" db="EMBL/GenBank/DDBJ databases">
        <authorList>
            <person name="Gilroy R."/>
        </authorList>
    </citation>
    <scope>NUCLEOTIDE SEQUENCE</scope>
    <source>
        <strain evidence="1">ChiW16-3235</strain>
    </source>
</reference>
<dbReference type="EMBL" id="DVHK01000113">
    <property type="protein sequence ID" value="HIR67506.1"/>
    <property type="molecule type" value="Genomic_DNA"/>
</dbReference>
<sequence length="556" mass="62440">MPTILTPISLWKNFDDSLPLMELTTDVKNCDGITYETVKFLGRETGEGRVVIHSVFACSQENPSRDGVLIIPDSRSTIDENLLALFVNSGYSALMVDIRGEWENEKNYTIYPSAISYANRSMAGRHLDYVDESADKTCWYEWVAVGIYARKYLDRRLEGGRVGVVGIRDGGEVAWKLAYAGDFACAVPVCAGGWRAYYGYNKFGGEEPAFDEERHRFIAAIDSQSYAPYVKCPILMLCSTNDPAFDYDRAYDTFSRINPEFIGDSVIAYAIKSNACIGVKCVKDMFMFLDKFVKERQVFISKPAELAIGVDDESNLTAKVVLDGAGDVDEIGVYMAEDCKNPVLRDWMRARPKNQGDENREFYLDIYEKTSVLFAICYVTYSNGFTVWSKITVKKLSGAFRNSRPISRVIYSSRNGEDCFSLADCSARALSGIFFVTDEFFPRVIEREGLKGIYSPCGLSTYRPNSSRFAPDSRSMLRFDAYAAVDSSMELIMRSVYDGEEFATRINLVGGIWQNIVLESKLFKTSGGKTLSDFTAGLMFTIKCPAEYAVNNVMWL</sequence>
<dbReference type="InterPro" id="IPR029058">
    <property type="entry name" value="AB_hydrolase_fold"/>
</dbReference>
<dbReference type="AlphaFoldDB" id="A0A9D1J9M2"/>
<name>A0A9D1J9M2_9FIRM</name>
<dbReference type="Gene3D" id="3.40.50.1820">
    <property type="entry name" value="alpha/beta hydrolase"/>
    <property type="match status" value="1"/>
</dbReference>
<gene>
    <name evidence="1" type="ORF">IAB94_05625</name>
</gene>
<comment type="caution">
    <text evidence="1">The sequence shown here is derived from an EMBL/GenBank/DDBJ whole genome shotgun (WGS) entry which is preliminary data.</text>
</comment>
<organism evidence="1 2">
    <name type="scientific">Candidatus Coproplasma avicola</name>
    <dbReference type="NCBI Taxonomy" id="2840744"/>
    <lineage>
        <taxon>Bacteria</taxon>
        <taxon>Bacillati</taxon>
        <taxon>Bacillota</taxon>
        <taxon>Clostridia</taxon>
        <taxon>Eubacteriales</taxon>
        <taxon>Candidatus Coproplasma</taxon>
    </lineage>
</organism>
<reference evidence="1" key="2">
    <citation type="journal article" date="2021" name="PeerJ">
        <title>Extensive microbial diversity within the chicken gut microbiome revealed by metagenomics and culture.</title>
        <authorList>
            <person name="Gilroy R."/>
            <person name="Ravi A."/>
            <person name="Getino M."/>
            <person name="Pursley I."/>
            <person name="Horton D.L."/>
            <person name="Alikhan N.F."/>
            <person name="Baker D."/>
            <person name="Gharbi K."/>
            <person name="Hall N."/>
            <person name="Watson M."/>
            <person name="Adriaenssens E.M."/>
            <person name="Foster-Nyarko E."/>
            <person name="Jarju S."/>
            <person name="Secka A."/>
            <person name="Antonio M."/>
            <person name="Oren A."/>
            <person name="Chaudhuri R.R."/>
            <person name="La Ragione R."/>
            <person name="Hildebrand F."/>
            <person name="Pallen M.J."/>
        </authorList>
    </citation>
    <scope>NUCLEOTIDE SEQUENCE</scope>
    <source>
        <strain evidence="1">ChiW16-3235</strain>
    </source>
</reference>
<proteinExistence type="predicted"/>
<evidence type="ECO:0000313" key="2">
    <source>
        <dbReference type="Proteomes" id="UP000823913"/>
    </source>
</evidence>